<dbReference type="Proteomes" id="UP000463470">
    <property type="component" value="Unassembled WGS sequence"/>
</dbReference>
<dbReference type="GO" id="GO:0016491">
    <property type="term" value="F:oxidoreductase activity"/>
    <property type="evidence" value="ECO:0007669"/>
    <property type="project" value="InterPro"/>
</dbReference>
<evidence type="ECO:0000256" key="2">
    <source>
        <dbReference type="ARBA" id="ARBA00022643"/>
    </source>
</evidence>
<evidence type="ECO:0000313" key="4">
    <source>
        <dbReference type="EMBL" id="MZP30352.1"/>
    </source>
</evidence>
<evidence type="ECO:0000259" key="3">
    <source>
        <dbReference type="Pfam" id="PF03358"/>
    </source>
</evidence>
<sequence>MKIAVLSGSPKGELSITLQYVRYLERILPDHEWEILHISRDIQRLEKDPKAWQGVVNAIAASKAVLWASPVYYYLVPSQLKRFIELAGERGVTEIFREKYAAVLLTSVHFFDNTAAEYLHGICDDWGMAYTGEFLAEMNDLAREEHRRNLLFFAGEFLRAAETSVPVARRYEPLPAGRPPCHHAFPGALSNADALSQADPPPQASNTLPRAPRTETRRIVILTDGKEGNLGAMVDAFAGHFPEPVQIVDLQELAIQGGCLGCLHCGYDNRCVYNDDVQRILDTIVAPSDAVVFAGAIVDRFLSSRWKRYLDRSFVYGHIKGYEGKQIAYIISGPLRALPNLQIILEAYAQVSGGHHVGIVTDEEPERAAALLVALAERMIRSIDARAQAPAPFWGTGGRLIFRDLVYRLRGIFAADHRFFRRNGLYDYPHKELGNRSFQAFLSFLSLFPPVRKNLYGRMKENMLMSIKPYADGKE</sequence>
<comment type="caution">
    <text evidence="4">The sequence shown here is derived from an EMBL/GenBank/DDBJ whole genome shotgun (WGS) entry which is preliminary data.</text>
</comment>
<dbReference type="AlphaFoldDB" id="A0A845L1C0"/>
<accession>A0A845L1C0</accession>
<dbReference type="PANTHER" id="PTHR43278">
    <property type="entry name" value="NAD(P)H-DEPENDENT FMN-CONTAINING OXIDOREDUCTASE YWQN-RELATED"/>
    <property type="match status" value="1"/>
</dbReference>
<keyword evidence="5" id="KW-1185">Reference proteome</keyword>
<dbReference type="InterPro" id="IPR029039">
    <property type="entry name" value="Flavoprotein-like_sf"/>
</dbReference>
<evidence type="ECO:0000313" key="5">
    <source>
        <dbReference type="Proteomes" id="UP000463470"/>
    </source>
</evidence>
<keyword evidence="1" id="KW-0285">Flavoprotein</keyword>
<dbReference type="PANTHER" id="PTHR43278:SF4">
    <property type="entry name" value="NAD(P)H-DEPENDENT FMN-CONTAINING OXIDOREDUCTASE YWQN-RELATED"/>
    <property type="match status" value="1"/>
</dbReference>
<feature type="domain" description="NADPH-dependent FMN reductase-like" evidence="3">
    <location>
        <begin position="1"/>
        <end position="120"/>
    </location>
</feature>
<dbReference type="EMBL" id="WXEY01000012">
    <property type="protein sequence ID" value="MZP30352.1"/>
    <property type="molecule type" value="Genomic_DNA"/>
</dbReference>
<keyword evidence="2" id="KW-0288">FMN</keyword>
<dbReference type="Gene3D" id="3.40.50.360">
    <property type="match status" value="2"/>
</dbReference>
<dbReference type="InterPro" id="IPR051796">
    <property type="entry name" value="ISF_SsuE-like"/>
</dbReference>
<dbReference type="Pfam" id="PF03358">
    <property type="entry name" value="FMN_red"/>
    <property type="match status" value="1"/>
</dbReference>
<name>A0A845L1C0_9FIRM</name>
<protein>
    <recommendedName>
        <fullName evidence="3">NADPH-dependent FMN reductase-like domain-containing protein</fullName>
    </recommendedName>
</protein>
<proteinExistence type="predicted"/>
<dbReference type="RefSeq" id="WP_161258874.1">
    <property type="nucleotide sequence ID" value="NZ_WXEY01000012.1"/>
</dbReference>
<dbReference type="SUPFAM" id="SSF52218">
    <property type="entry name" value="Flavoproteins"/>
    <property type="match status" value="2"/>
</dbReference>
<dbReference type="InterPro" id="IPR005025">
    <property type="entry name" value="FMN_Rdtase-like_dom"/>
</dbReference>
<organism evidence="4 5">
    <name type="scientific">Heliomicrobium undosum</name>
    <dbReference type="NCBI Taxonomy" id="121734"/>
    <lineage>
        <taxon>Bacteria</taxon>
        <taxon>Bacillati</taxon>
        <taxon>Bacillota</taxon>
        <taxon>Clostridia</taxon>
        <taxon>Eubacteriales</taxon>
        <taxon>Heliobacteriaceae</taxon>
        <taxon>Heliomicrobium</taxon>
    </lineage>
</organism>
<dbReference type="OrthoDB" id="5410524at2"/>
<reference evidence="4 5" key="1">
    <citation type="submission" date="2020-01" db="EMBL/GenBank/DDBJ databases">
        <title>Whole-genome sequence of Heliobacterium undosum DSM 13378.</title>
        <authorList>
            <person name="Kyndt J.A."/>
            <person name="Meyer T.E."/>
        </authorList>
    </citation>
    <scope>NUCLEOTIDE SEQUENCE [LARGE SCALE GENOMIC DNA]</scope>
    <source>
        <strain evidence="4 5">DSM 13378</strain>
    </source>
</reference>
<gene>
    <name evidence="4" type="ORF">GTO91_11580</name>
</gene>
<evidence type="ECO:0000256" key="1">
    <source>
        <dbReference type="ARBA" id="ARBA00022630"/>
    </source>
</evidence>